<keyword evidence="2" id="KW-1185">Reference proteome</keyword>
<evidence type="ECO:0000313" key="1">
    <source>
        <dbReference type="EMBL" id="KXS16704.1"/>
    </source>
</evidence>
<gene>
    <name evidence="1" type="ORF">M427DRAFT_43488</name>
</gene>
<dbReference type="AlphaFoldDB" id="A0A139AJH8"/>
<dbReference type="OrthoDB" id="2183904at2759"/>
<reference evidence="1 2" key="1">
    <citation type="journal article" date="2015" name="Genome Biol. Evol.">
        <title>Phylogenomic analyses indicate that early fungi evolved digesting cell walls of algal ancestors of land plants.</title>
        <authorList>
            <person name="Chang Y."/>
            <person name="Wang S."/>
            <person name="Sekimoto S."/>
            <person name="Aerts A.L."/>
            <person name="Choi C."/>
            <person name="Clum A."/>
            <person name="LaButti K.M."/>
            <person name="Lindquist E.A."/>
            <person name="Yee Ngan C."/>
            <person name="Ohm R.A."/>
            <person name="Salamov A.A."/>
            <person name="Grigoriev I.V."/>
            <person name="Spatafora J.W."/>
            <person name="Berbee M.L."/>
        </authorList>
    </citation>
    <scope>NUCLEOTIDE SEQUENCE [LARGE SCALE GENOMIC DNA]</scope>
    <source>
        <strain evidence="1 2">JEL478</strain>
    </source>
</reference>
<protein>
    <submittedName>
        <fullName evidence="1">Uncharacterized protein</fullName>
    </submittedName>
</protein>
<proteinExistence type="predicted"/>
<dbReference type="Proteomes" id="UP000070544">
    <property type="component" value="Unassembled WGS sequence"/>
</dbReference>
<dbReference type="EMBL" id="KQ965751">
    <property type="protein sequence ID" value="KXS16704.1"/>
    <property type="molecule type" value="Genomic_DNA"/>
</dbReference>
<evidence type="ECO:0000313" key="2">
    <source>
        <dbReference type="Proteomes" id="UP000070544"/>
    </source>
</evidence>
<sequence>MSPIHNVPDVSGLTKKGEPPIELSWSLAEFEEHHTLYPHLFGNYIKPYFDFDIRWNPTKHPTSTSRTPTNVERQEIYTWFKRQVLCVCGSLPDCARLIYAYREPALLANGDTKISYCVWINGTLTLCKALSVLKDDIADFSNAPECIRLTTHKKSSCAFNVSVYEGSTLNLPTKTTDMDDDCLLIPEPGVPLCDFLATNIDPSWPVIVIQENSLHHTIPPLLMEHLNANGFYHKKAHKILYYNESKTFAVQTGEKYCAFAKREHVSNYQYLTISSTGQVTRKCHDKECKGKTWSMIPLAPEVLQELMSTVEVDVDPEVVSLAKREASLNVCKVFAGNKGMDIQHVKESRMLKGQMQKFFGKICCPVCGSIAIAYTTIEDCEHYKIFPDPELNRIVYKVIDGSGHPADLFCYIERNQLRVTKNSEWWEYTGHQWAKVFSKNLTWAFYKDLATTGNNDIELRKKQVKKIVSVLSRIIHKELPTIALFQQIDQEFELKIDSKRHLLGFDNVLQSRKPR</sequence>
<name>A0A139AJH8_GONPJ</name>
<accession>A0A139AJH8</accession>
<organism evidence="1 2">
    <name type="scientific">Gonapodya prolifera (strain JEL478)</name>
    <name type="common">Monoblepharis prolifera</name>
    <dbReference type="NCBI Taxonomy" id="1344416"/>
    <lineage>
        <taxon>Eukaryota</taxon>
        <taxon>Fungi</taxon>
        <taxon>Fungi incertae sedis</taxon>
        <taxon>Chytridiomycota</taxon>
        <taxon>Chytridiomycota incertae sedis</taxon>
        <taxon>Monoblepharidomycetes</taxon>
        <taxon>Monoblepharidales</taxon>
        <taxon>Gonapodyaceae</taxon>
        <taxon>Gonapodya</taxon>
    </lineage>
</organism>